<dbReference type="Proteomes" id="UP001598130">
    <property type="component" value="Unassembled WGS sequence"/>
</dbReference>
<dbReference type="SUPFAM" id="SSF81901">
    <property type="entry name" value="HCP-like"/>
    <property type="match status" value="1"/>
</dbReference>
<organism evidence="2 3">
    <name type="scientific">Phenylobacterium ferrooxidans</name>
    <dbReference type="NCBI Taxonomy" id="2982689"/>
    <lineage>
        <taxon>Bacteria</taxon>
        <taxon>Pseudomonadati</taxon>
        <taxon>Pseudomonadota</taxon>
        <taxon>Alphaproteobacteria</taxon>
        <taxon>Caulobacterales</taxon>
        <taxon>Caulobacteraceae</taxon>
        <taxon>Phenylobacterium</taxon>
    </lineage>
</organism>
<evidence type="ECO:0000256" key="1">
    <source>
        <dbReference type="SAM" id="MobiDB-lite"/>
    </source>
</evidence>
<comment type="caution">
    <text evidence="2">The sequence shown here is derived from an EMBL/GenBank/DDBJ whole genome shotgun (WGS) entry which is preliminary data.</text>
</comment>
<dbReference type="SMART" id="SM00671">
    <property type="entry name" value="SEL1"/>
    <property type="match status" value="2"/>
</dbReference>
<feature type="region of interest" description="Disordered" evidence="1">
    <location>
        <begin position="34"/>
        <end position="64"/>
    </location>
</feature>
<name>A0ABW6CQT3_9CAUL</name>
<protein>
    <submittedName>
        <fullName evidence="2">Sel1 repeat family protein</fullName>
    </submittedName>
</protein>
<dbReference type="Pfam" id="PF08238">
    <property type="entry name" value="Sel1"/>
    <property type="match status" value="2"/>
</dbReference>
<accession>A0ABW6CQT3</accession>
<dbReference type="EMBL" id="JAOTJD010000032">
    <property type="protein sequence ID" value="MFD3265420.1"/>
    <property type="molecule type" value="Genomic_DNA"/>
</dbReference>
<dbReference type="Gene3D" id="1.25.40.10">
    <property type="entry name" value="Tetratricopeptide repeat domain"/>
    <property type="match status" value="1"/>
</dbReference>
<keyword evidence="3" id="KW-1185">Reference proteome</keyword>
<reference evidence="2 3" key="1">
    <citation type="submission" date="2022-09" db="EMBL/GenBank/DDBJ databases">
        <title>New species of Phenylobacterium.</title>
        <authorList>
            <person name="Mieszkin S."/>
        </authorList>
    </citation>
    <scope>NUCLEOTIDE SEQUENCE [LARGE SCALE GENOMIC DNA]</scope>
    <source>
        <strain evidence="2 3">HK31-G</strain>
    </source>
</reference>
<dbReference type="InterPro" id="IPR006597">
    <property type="entry name" value="Sel1-like"/>
</dbReference>
<proteinExistence type="predicted"/>
<dbReference type="InterPro" id="IPR011990">
    <property type="entry name" value="TPR-like_helical_dom_sf"/>
</dbReference>
<evidence type="ECO:0000313" key="3">
    <source>
        <dbReference type="Proteomes" id="UP001598130"/>
    </source>
</evidence>
<sequence>MAIFHEAALGMRRVARVGLTLAVLAAIIPLSGGCQPKDSPDGGGGRSGGHAVGGPACPRPQAGIGVQPQFNAQEQEIRALRRQGFQGDFFAQIDLARRYSGRDAQEKNLADPVESAVWYEMALSNPDGYAPIVAGVDPKKGSRGGAGNKLNDCRAAERRGAYLALDRMLDRMSSDERQQVRDRVIYVLSSQGAAGFRTLARLHDAAFGPFGDPSDGSPVDARDLNQVKPPAAATLFTRNDVDVYLYNYLAAQDGDVAGYVMLKDFERSSAERASLGSDAEAKARRWVPPYEFYPPQAPDSGVPHSDEAATLAEAEGVALARIDELPFQHVGAALAYLRVIPQPVGSLSQISPGDVQTFQAMLGRPTTGVFTPQEKVRAIQYAAVNGSSRSQLALAVMYAEGVGVARDYARAFHWFAEADRQGSAEAKYAMSTYFSLGVSGVADQDKAAAVSYQIDGALAGFKPSAQRLREVLAQVARTPRRPTEGTYR</sequence>
<dbReference type="RefSeq" id="WP_377370850.1">
    <property type="nucleotide sequence ID" value="NZ_JAOTJD010000032.1"/>
</dbReference>
<evidence type="ECO:0000313" key="2">
    <source>
        <dbReference type="EMBL" id="MFD3265420.1"/>
    </source>
</evidence>
<feature type="compositionally biased region" description="Gly residues" evidence="1">
    <location>
        <begin position="41"/>
        <end position="52"/>
    </location>
</feature>
<gene>
    <name evidence="2" type="ORF">OCL97_15790</name>
</gene>